<sequence length="280" mass="32311">MMFEKELKELIDYSTFKSYKKNKTTDAEIDNWIERFQEKLGSYSTDSFEDSYVNHDKRCKHFNYLINTTISELHSLSDDMIKRLEWSDKIKKCRDKFLLSNKKLSCKQSSTYRNIQYKDLGTFCEDSAFIKRRISDIENSVYCSNIANNMSSRKSVFINEHRHKFIRGGVFLNVDNECSIKFLDTIFQPITCNSSVELQSHVETPVLSDKHEDDQLEENFVIQQTLGGASFTADEQGLVTTSEEIEPSDGQSSNTLNTVALPIFGVLGCSFLFYKVSLMN</sequence>
<dbReference type="OrthoDB" id="386945at2759"/>
<dbReference type="Proteomes" id="UP000053562">
    <property type="component" value="Unassembled WGS sequence"/>
</dbReference>
<dbReference type="EMBL" id="KQ234483">
    <property type="protein sequence ID" value="KMZ77172.1"/>
    <property type="molecule type" value="Genomic_DNA"/>
</dbReference>
<name>A0A0J9S564_PLAVI</name>
<dbReference type="AlphaFoldDB" id="A0A0J9S564"/>
<organism evidence="1 2">
    <name type="scientific">Plasmodium vivax India VII</name>
    <dbReference type="NCBI Taxonomy" id="1077284"/>
    <lineage>
        <taxon>Eukaryota</taxon>
        <taxon>Sar</taxon>
        <taxon>Alveolata</taxon>
        <taxon>Apicomplexa</taxon>
        <taxon>Aconoidasida</taxon>
        <taxon>Haemosporida</taxon>
        <taxon>Plasmodiidae</taxon>
        <taxon>Plasmodium</taxon>
        <taxon>Plasmodium (Plasmodium)</taxon>
    </lineage>
</organism>
<evidence type="ECO:0008006" key="3">
    <source>
        <dbReference type="Google" id="ProtNLM"/>
    </source>
</evidence>
<gene>
    <name evidence="1" type="ORF">PVIIG_06068</name>
</gene>
<reference evidence="1 2" key="1">
    <citation type="submission" date="2011-08" db="EMBL/GenBank/DDBJ databases">
        <title>The Genome Sequence of Plasmodium vivax India VII.</title>
        <authorList>
            <consortium name="The Broad Institute Genome Sequencing Platform"/>
            <consortium name="The Broad Institute Genome Sequencing Center for Infectious Disease"/>
            <person name="Neafsey D."/>
            <person name="Carlton J."/>
            <person name="Barnwell J."/>
            <person name="Collins W."/>
            <person name="Escalante A."/>
            <person name="Mullikin J."/>
            <person name="Saul A."/>
            <person name="Guigo R."/>
            <person name="Camara F."/>
            <person name="Young S.K."/>
            <person name="Zeng Q."/>
            <person name="Gargeya S."/>
            <person name="Fitzgerald M."/>
            <person name="Haas B."/>
            <person name="Abouelleil A."/>
            <person name="Alvarado L."/>
            <person name="Arachchi H.M."/>
            <person name="Berlin A."/>
            <person name="Brown A."/>
            <person name="Chapman S.B."/>
            <person name="Chen Z."/>
            <person name="Dunbar C."/>
            <person name="Freedman E."/>
            <person name="Gearin G."/>
            <person name="Gellesch M."/>
            <person name="Goldberg J."/>
            <person name="Griggs A."/>
            <person name="Gujja S."/>
            <person name="Heiman D."/>
            <person name="Howarth C."/>
            <person name="Larson L."/>
            <person name="Lui A."/>
            <person name="MacDonald P.J.P."/>
            <person name="Montmayeur A."/>
            <person name="Murphy C."/>
            <person name="Neiman D."/>
            <person name="Pearson M."/>
            <person name="Priest M."/>
            <person name="Roberts A."/>
            <person name="Saif S."/>
            <person name="Shea T."/>
            <person name="Shenoy N."/>
            <person name="Sisk P."/>
            <person name="Stolte C."/>
            <person name="Sykes S."/>
            <person name="Wortman J."/>
            <person name="Nusbaum C."/>
            <person name="Birren B."/>
        </authorList>
    </citation>
    <scope>NUCLEOTIDE SEQUENCE [LARGE SCALE GENOMIC DNA]</scope>
    <source>
        <strain evidence="1 2">India VII</strain>
    </source>
</reference>
<evidence type="ECO:0000313" key="2">
    <source>
        <dbReference type="Proteomes" id="UP000053562"/>
    </source>
</evidence>
<proteinExistence type="predicted"/>
<protein>
    <recommendedName>
        <fullName evidence="3">PIR Superfamily Protein</fullName>
    </recommendedName>
</protein>
<evidence type="ECO:0000313" key="1">
    <source>
        <dbReference type="EMBL" id="KMZ77172.1"/>
    </source>
</evidence>
<accession>A0A0J9S564</accession>